<feature type="signal peptide" evidence="1">
    <location>
        <begin position="1"/>
        <end position="19"/>
    </location>
</feature>
<protein>
    <submittedName>
        <fullName evidence="2">Uncharacterized protein</fullName>
    </submittedName>
</protein>
<accession>A0ABT8B5H4</accession>
<dbReference type="Proteomes" id="UP001180081">
    <property type="component" value="Unassembled WGS sequence"/>
</dbReference>
<comment type="caution">
    <text evidence="2">The sequence shown here is derived from an EMBL/GenBank/DDBJ whole genome shotgun (WGS) entry which is preliminary data.</text>
</comment>
<evidence type="ECO:0000313" key="3">
    <source>
        <dbReference type="Proteomes" id="UP001180081"/>
    </source>
</evidence>
<keyword evidence="3" id="KW-1185">Reference proteome</keyword>
<name>A0ABT8B5H4_9NEIS</name>
<organism evidence="2 3">
    <name type="scientific">Chitinimonas viridis</name>
    <dbReference type="NCBI Taxonomy" id="664880"/>
    <lineage>
        <taxon>Bacteria</taxon>
        <taxon>Pseudomonadati</taxon>
        <taxon>Pseudomonadota</taxon>
        <taxon>Betaproteobacteria</taxon>
        <taxon>Neisseriales</taxon>
        <taxon>Chitinibacteraceae</taxon>
        <taxon>Chitinimonas</taxon>
    </lineage>
</organism>
<reference evidence="2" key="2">
    <citation type="submission" date="2023-06" db="EMBL/GenBank/DDBJ databases">
        <authorList>
            <person name="Lucena T."/>
            <person name="Sun Q."/>
        </authorList>
    </citation>
    <scope>NUCLEOTIDE SEQUENCE</scope>
    <source>
        <strain evidence="2">CECT 7703</strain>
    </source>
</reference>
<dbReference type="EMBL" id="JAUFPU010000008">
    <property type="protein sequence ID" value="MDN3577090.1"/>
    <property type="molecule type" value="Genomic_DNA"/>
</dbReference>
<gene>
    <name evidence="2" type="ORF">QWZ03_09965</name>
</gene>
<keyword evidence="1" id="KW-0732">Signal</keyword>
<dbReference type="RefSeq" id="WP_290332571.1">
    <property type="nucleotide sequence ID" value="NZ_JAUFPU010000008.1"/>
</dbReference>
<feature type="chain" id="PRO_5045293472" evidence="1">
    <location>
        <begin position="20"/>
        <end position="242"/>
    </location>
</feature>
<reference evidence="2" key="1">
    <citation type="journal article" date="2014" name="Int. J. Syst. Evol. Microbiol.">
        <title>Complete genome of a new Firmicutes species belonging to the dominant human colonic microbiota ('Ruminococcus bicirculans') reveals two chromosomes and a selective capacity to utilize plant glucans.</title>
        <authorList>
            <consortium name="NISC Comparative Sequencing Program"/>
            <person name="Wegmann U."/>
            <person name="Louis P."/>
            <person name="Goesmann A."/>
            <person name="Henrissat B."/>
            <person name="Duncan S.H."/>
            <person name="Flint H.J."/>
        </authorList>
    </citation>
    <scope>NUCLEOTIDE SEQUENCE</scope>
    <source>
        <strain evidence="2">CECT 7703</strain>
    </source>
</reference>
<evidence type="ECO:0000313" key="2">
    <source>
        <dbReference type="EMBL" id="MDN3577090.1"/>
    </source>
</evidence>
<proteinExistence type="predicted"/>
<sequence>MYRLLRLLCTAALVLKVAADPTPFNPETGYIDLPSVQVGEAVYSVTLRLIGDRLHITAIAPASDTANPLVFNLATNSILLPEVSIGLQTYCVELLLQSDGTLALGVVQDLGKMASLYTTKGPSTVKGMQSVKTKSVNTVGSNKTYSLTFYNNTLMFVTVNNQNQVTALNYQTQDGKLEWDAVVDTRTGMVVTTQGACRNCSKVTVSSAGAISFDNVEMSGFTKGSQNTLIPIDDVSLLGVIP</sequence>
<evidence type="ECO:0000256" key="1">
    <source>
        <dbReference type="SAM" id="SignalP"/>
    </source>
</evidence>